<dbReference type="Pfam" id="PF00374">
    <property type="entry name" value="NiFeSe_Hases"/>
    <property type="match status" value="3"/>
</dbReference>
<organism evidence="7 8">
    <name type="scientific">Methylocystis iwaonis</name>
    <dbReference type="NCBI Taxonomy" id="2885079"/>
    <lineage>
        <taxon>Bacteria</taxon>
        <taxon>Pseudomonadati</taxon>
        <taxon>Pseudomonadota</taxon>
        <taxon>Alphaproteobacteria</taxon>
        <taxon>Hyphomicrobiales</taxon>
        <taxon>Methylocystaceae</taxon>
        <taxon>Methylocystis</taxon>
    </lineage>
</organism>
<dbReference type="PROSITE" id="PS00507">
    <property type="entry name" value="NI_HGENASE_L_1"/>
    <property type="match status" value="1"/>
</dbReference>
<dbReference type="InterPro" id="IPR029014">
    <property type="entry name" value="NiFe-Hase_large"/>
</dbReference>
<dbReference type="InterPro" id="IPR001501">
    <property type="entry name" value="Ni-dep_hyd_lsu"/>
</dbReference>
<evidence type="ECO:0000256" key="2">
    <source>
        <dbReference type="ARBA" id="ARBA00004196"/>
    </source>
</evidence>
<dbReference type="InterPro" id="IPR050867">
    <property type="entry name" value="NiFe/NiFeSe_hydrgnase_LSU"/>
</dbReference>
<dbReference type="EMBL" id="AP027142">
    <property type="protein sequence ID" value="BDV33900.1"/>
    <property type="molecule type" value="Genomic_DNA"/>
</dbReference>
<comment type="similarity">
    <text evidence="3">Belongs to the [NiFe]/[NiFeSe] hydrogenase large subunit family.</text>
</comment>
<keyword evidence="5" id="KW-0479">Metal-binding</keyword>
<evidence type="ECO:0000313" key="7">
    <source>
        <dbReference type="EMBL" id="BDV33900.1"/>
    </source>
</evidence>
<dbReference type="Proteomes" id="UP001317629">
    <property type="component" value="Chromosome"/>
</dbReference>
<gene>
    <name evidence="7" type="ORF">SS37A_14290</name>
</gene>
<reference evidence="7 8" key="1">
    <citation type="journal article" date="2023" name="Int. J. Syst. Evol. Microbiol.">
        <title>Methylocystis iwaonis sp. nov., a type II methane-oxidizing bacterium from surface soil of a rice paddy field in Japan, and emended description of the genus Methylocystis (ex Whittenbury et al. 1970) Bowman et al. 1993.</title>
        <authorList>
            <person name="Kaise H."/>
            <person name="Sawadogo J.B."/>
            <person name="Alam M.S."/>
            <person name="Ueno C."/>
            <person name="Dianou D."/>
            <person name="Shinjo R."/>
            <person name="Asakawa S."/>
        </authorList>
    </citation>
    <scope>NUCLEOTIDE SEQUENCE [LARGE SCALE GENOMIC DNA]</scope>
    <source>
        <strain evidence="7 8">SS37A-Re</strain>
    </source>
</reference>
<evidence type="ECO:0000256" key="5">
    <source>
        <dbReference type="ARBA" id="ARBA00022723"/>
    </source>
</evidence>
<dbReference type="RefSeq" id="WP_281931449.1">
    <property type="nucleotide sequence ID" value="NZ_AP027142.1"/>
</dbReference>
<keyword evidence="4" id="KW-0533">Nickel</keyword>
<evidence type="ECO:0000256" key="4">
    <source>
        <dbReference type="ARBA" id="ARBA00022596"/>
    </source>
</evidence>
<keyword evidence="8" id="KW-1185">Reference proteome</keyword>
<dbReference type="PANTHER" id="PTHR42958:SF4">
    <property type="entry name" value="HYDROGENASE EXPRESSION_FORMATION PROTEIN HUPK"/>
    <property type="match status" value="1"/>
</dbReference>
<proteinExistence type="inferred from homology"/>
<dbReference type="PANTHER" id="PTHR42958">
    <property type="entry name" value="HYDROGENASE-2 LARGE CHAIN"/>
    <property type="match status" value="1"/>
</dbReference>
<evidence type="ECO:0000256" key="1">
    <source>
        <dbReference type="ARBA" id="ARBA00001967"/>
    </source>
</evidence>
<dbReference type="SUPFAM" id="SSF56762">
    <property type="entry name" value="HydB/Nqo4-like"/>
    <property type="match status" value="1"/>
</dbReference>
<evidence type="ECO:0000256" key="6">
    <source>
        <dbReference type="ARBA" id="ARBA00023002"/>
    </source>
</evidence>
<comment type="subcellular location">
    <subcellularLocation>
        <location evidence="2">Cell envelope</location>
    </subcellularLocation>
</comment>
<dbReference type="InterPro" id="IPR018194">
    <property type="entry name" value="Ni-dep_hyd_lsu_Ni_BS"/>
</dbReference>
<evidence type="ECO:0000256" key="3">
    <source>
        <dbReference type="ARBA" id="ARBA00009292"/>
    </source>
</evidence>
<sequence length="505" mass="55693">MARVELNVSLNRVEGDLELAVTLDDGVVAEARTIGTMYRGFEQILIGRAPRDALVITPRVCGICGTAHLYSSALALERAWGAVPPPNATRIRNLCLMAEGIQNDLRQTFLFFTPDFCNPRYAAEPWFDEMMAAFEPFRGAIYLETLAVTRKVVQIVAHFGGQWPHSSYMAPGGVTLPADLRRISACRAVLDDAQRWYEQRIIGAPLERWLALDKAEDYFAWLDAPAHAASALGMLSRCVRALGLHRSAAGAKHMLSYGAWRDPATTDADATLLASGFYDGETGAIAPLDQTQINEHVRHSWFRHYEGGRHPWNGETIPNYEPGGDRYTWSKAPRYGDKVVQTGPLAELLIGGDPLIASLNALEGGGAWLRQFARARRIAHEFLHARRMLDQLAADLSGEHFIPPANEADGDGYGLIMAARGALGHWIKIKDGVIEKYQIVTPTAWNASPRDSAGQPGHWEQSLVGVEVRDPDDPVEIGHIIRSHDPCLVCTVHMLDTGRKVHFNA</sequence>
<accession>A0ABM8E7F6</accession>
<comment type="cofactor">
    <cofactor evidence="1">
        <name>Ni(2+)</name>
        <dbReference type="ChEBI" id="CHEBI:49786"/>
    </cofactor>
</comment>
<name>A0ABM8E7F6_9HYPH</name>
<dbReference type="Gene3D" id="1.10.645.10">
    <property type="entry name" value="Cytochrome-c3 Hydrogenase, chain B"/>
    <property type="match status" value="1"/>
</dbReference>
<keyword evidence="6" id="KW-0560">Oxidoreductase</keyword>
<protein>
    <submittedName>
        <fullName evidence="7">Cytochrome-c3 hydrogenase</fullName>
    </submittedName>
</protein>
<evidence type="ECO:0000313" key="8">
    <source>
        <dbReference type="Proteomes" id="UP001317629"/>
    </source>
</evidence>